<dbReference type="GO" id="GO:0032543">
    <property type="term" value="P:mitochondrial translation"/>
    <property type="evidence" value="ECO:0007669"/>
    <property type="project" value="TreeGrafter"/>
</dbReference>
<evidence type="ECO:0000256" key="3">
    <source>
        <dbReference type="ARBA" id="ARBA00022598"/>
    </source>
</evidence>
<dbReference type="PRINTS" id="PR00985">
    <property type="entry name" value="TRNASYNTHLEU"/>
</dbReference>
<dbReference type="SUPFAM" id="SSF47323">
    <property type="entry name" value="Anticodon-binding domain of a subclass of class I aminoacyl-tRNA synthetases"/>
    <property type="match status" value="1"/>
</dbReference>
<keyword evidence="6 10" id="KW-0648">Protein biosynthesis</keyword>
<dbReference type="InterPro" id="IPR009008">
    <property type="entry name" value="Val/Leu/Ile-tRNA-synth_edit"/>
</dbReference>
<name>A0AAU9K9Y7_9CILI</name>
<comment type="catalytic activity">
    <reaction evidence="9">
        <text>tRNA(Leu) + L-leucine + ATP = L-leucyl-tRNA(Leu) + AMP + diphosphate</text>
        <dbReference type="Rhea" id="RHEA:11688"/>
        <dbReference type="Rhea" id="RHEA-COMP:9613"/>
        <dbReference type="Rhea" id="RHEA-COMP:9622"/>
        <dbReference type="ChEBI" id="CHEBI:30616"/>
        <dbReference type="ChEBI" id="CHEBI:33019"/>
        <dbReference type="ChEBI" id="CHEBI:57427"/>
        <dbReference type="ChEBI" id="CHEBI:78442"/>
        <dbReference type="ChEBI" id="CHEBI:78494"/>
        <dbReference type="ChEBI" id="CHEBI:456215"/>
        <dbReference type="EC" id="6.1.1.4"/>
    </reaction>
</comment>
<dbReference type="InterPro" id="IPR002300">
    <property type="entry name" value="aa-tRNA-synth_Ia"/>
</dbReference>
<dbReference type="CDD" id="cd00812">
    <property type="entry name" value="LeuRS_core"/>
    <property type="match status" value="1"/>
</dbReference>
<dbReference type="SUPFAM" id="SSF50677">
    <property type="entry name" value="ValRS/IleRS/LeuRS editing domain"/>
    <property type="match status" value="1"/>
</dbReference>
<dbReference type="PROSITE" id="PS00178">
    <property type="entry name" value="AA_TRNA_LIGASE_I"/>
    <property type="match status" value="1"/>
</dbReference>
<dbReference type="GO" id="GO:0005739">
    <property type="term" value="C:mitochondrion"/>
    <property type="evidence" value="ECO:0007669"/>
    <property type="project" value="TreeGrafter"/>
</dbReference>
<evidence type="ECO:0000256" key="6">
    <source>
        <dbReference type="ARBA" id="ARBA00022917"/>
    </source>
</evidence>
<evidence type="ECO:0000256" key="10">
    <source>
        <dbReference type="RuleBase" id="RU363035"/>
    </source>
</evidence>
<feature type="domain" description="Methionyl/Valyl/Leucyl/Isoleucyl-tRNA synthetase anticodon-binding" evidence="12">
    <location>
        <begin position="644"/>
        <end position="715"/>
    </location>
</feature>
<dbReference type="Pfam" id="PF08264">
    <property type="entry name" value="Anticodon_1"/>
    <property type="match status" value="1"/>
</dbReference>
<dbReference type="InterPro" id="IPR001412">
    <property type="entry name" value="aa-tRNA-synth_I_CS"/>
</dbReference>
<gene>
    <name evidence="15" type="ORF">BSTOLATCC_MIC59803</name>
</gene>
<dbReference type="GO" id="GO:0006429">
    <property type="term" value="P:leucyl-tRNA aminoacylation"/>
    <property type="evidence" value="ECO:0007669"/>
    <property type="project" value="InterPro"/>
</dbReference>
<dbReference type="Proteomes" id="UP001162131">
    <property type="component" value="Unassembled WGS sequence"/>
</dbReference>
<dbReference type="Pfam" id="PF00133">
    <property type="entry name" value="tRNA-synt_1"/>
    <property type="match status" value="1"/>
</dbReference>
<evidence type="ECO:0000256" key="4">
    <source>
        <dbReference type="ARBA" id="ARBA00022741"/>
    </source>
</evidence>
<dbReference type="PANTHER" id="PTHR43740:SF2">
    <property type="entry name" value="LEUCINE--TRNA LIGASE, MITOCHONDRIAL"/>
    <property type="match status" value="1"/>
</dbReference>
<feature type="domain" description="Leucyl-tRNA synthetase editing" evidence="14">
    <location>
        <begin position="222"/>
        <end position="360"/>
    </location>
</feature>
<protein>
    <recommendedName>
        <fullName evidence="2">leucine--tRNA ligase</fullName>
        <ecNumber evidence="2">6.1.1.4</ecNumber>
    </recommendedName>
    <alternativeName>
        <fullName evidence="8">Leucyl-tRNA synthetase</fullName>
    </alternativeName>
</protein>
<dbReference type="GO" id="GO:0004823">
    <property type="term" value="F:leucine-tRNA ligase activity"/>
    <property type="evidence" value="ECO:0007669"/>
    <property type="project" value="UniProtKB-EC"/>
</dbReference>
<comment type="caution">
    <text evidence="15">The sequence shown here is derived from an EMBL/GenBank/DDBJ whole genome shotgun (WGS) entry which is preliminary data.</text>
</comment>
<proteinExistence type="inferred from homology"/>
<comment type="similarity">
    <text evidence="1 10">Belongs to the class-I aminoacyl-tRNA synthetase family.</text>
</comment>
<dbReference type="Gene3D" id="3.40.50.620">
    <property type="entry name" value="HUPs"/>
    <property type="match status" value="2"/>
</dbReference>
<keyword evidence="7 10" id="KW-0030">Aminoacyl-tRNA synthetase</keyword>
<dbReference type="InterPro" id="IPR025709">
    <property type="entry name" value="Leu_tRNA-synth_edit"/>
</dbReference>
<dbReference type="Pfam" id="PF09334">
    <property type="entry name" value="tRNA-synt_1g"/>
    <property type="match status" value="1"/>
</dbReference>
<dbReference type="InterPro" id="IPR014729">
    <property type="entry name" value="Rossmann-like_a/b/a_fold"/>
</dbReference>
<dbReference type="SUPFAM" id="SSF52374">
    <property type="entry name" value="Nucleotidylyl transferase"/>
    <property type="match status" value="1"/>
</dbReference>
<evidence type="ECO:0000259" key="11">
    <source>
        <dbReference type="Pfam" id="PF00133"/>
    </source>
</evidence>
<sequence>MAYRLLFRNYHFKEVETKWQQLWRNNPIQKRNGEKFYCLSMFPYPSGNLHIGHVRVYAISEAIALFEHLKGKNVLHPMGWDAFGLPAENAAKEKNIEPHLWTFQNIFQMRKQMDSLGLRFDWDREVWTCMPDYYRWTQWLFLLLFKKGLAYKTEGYLNWDPIDQTVLANEQVDENGRAWRSGALVERKPMRQWYFKITEYADELLKGLDKLQWPDYVKEMQRGWIGKTKGFAINFAIKETDENLSAFTTNIEGILGTTFILVSPEHPILAKMNLNEEEKKFLETIRKKPETTRKIGTQIIVISSHKAIHPVTNEEIPIAIAEYVLMTQGTGCKMGIPGHDDKDLKAVTGSPIDVKKVFDKDKLINCGEFTGLSISEAIPRLKEILKSKDAISPKACYNLRDWLVSRQRYWGVPIPMINCIIHGHVPNYRLPVMLPQKGDDLVEWRTERCPYCGTPGGKEIDTLDTFVDSSWYYLRYADPGNDFDIFDREKAKKWLPVDLYIGGSEHAIMHLLYARFIHKVLRDEGYLACDEPFSNLLTQGLVLGKTYKKDGKYITAEEATNLEGVEITHEKMSKSKKNGINPLEIIEEWGADVLRLAILFSAPSESQIEWDGGLLKTMKKWLGNIWNIVEGELAENDEEDYSKWLNGVTRSFENKKLHVVIARLMEHTETVKTKPTKQNLKILLIILHPFAPHFTAEAYTKIFNKDITNEKWPIEALTIKKKH</sequence>
<evidence type="ECO:0000313" key="15">
    <source>
        <dbReference type="EMBL" id="CAG9333998.1"/>
    </source>
</evidence>
<dbReference type="NCBIfam" id="TIGR00396">
    <property type="entry name" value="leuS_bact"/>
    <property type="match status" value="1"/>
</dbReference>
<dbReference type="AlphaFoldDB" id="A0AAU9K9Y7"/>
<dbReference type="EC" id="6.1.1.4" evidence="2"/>
<keyword evidence="4 10" id="KW-0547">Nucleotide-binding</keyword>
<dbReference type="PANTHER" id="PTHR43740">
    <property type="entry name" value="LEUCYL-TRNA SYNTHETASE"/>
    <property type="match status" value="1"/>
</dbReference>
<evidence type="ECO:0000256" key="9">
    <source>
        <dbReference type="ARBA" id="ARBA00047469"/>
    </source>
</evidence>
<dbReference type="Pfam" id="PF13603">
    <property type="entry name" value="tRNA-synt_1_2"/>
    <property type="match status" value="1"/>
</dbReference>
<evidence type="ECO:0000256" key="8">
    <source>
        <dbReference type="ARBA" id="ARBA00030520"/>
    </source>
</evidence>
<evidence type="ECO:0000256" key="7">
    <source>
        <dbReference type="ARBA" id="ARBA00023146"/>
    </source>
</evidence>
<evidence type="ECO:0000259" key="12">
    <source>
        <dbReference type="Pfam" id="PF08264"/>
    </source>
</evidence>
<evidence type="ECO:0000259" key="13">
    <source>
        <dbReference type="Pfam" id="PF09334"/>
    </source>
</evidence>
<accession>A0AAU9K9Y7</accession>
<dbReference type="InterPro" id="IPR015413">
    <property type="entry name" value="Methionyl/Leucyl_tRNA_Synth"/>
</dbReference>
<dbReference type="EMBL" id="CAJZBQ010000057">
    <property type="protein sequence ID" value="CAG9333998.1"/>
    <property type="molecule type" value="Genomic_DNA"/>
</dbReference>
<evidence type="ECO:0000256" key="1">
    <source>
        <dbReference type="ARBA" id="ARBA00005594"/>
    </source>
</evidence>
<evidence type="ECO:0000256" key="2">
    <source>
        <dbReference type="ARBA" id="ARBA00013164"/>
    </source>
</evidence>
<keyword evidence="5 10" id="KW-0067">ATP-binding</keyword>
<keyword evidence="3 10" id="KW-0436">Ligase</keyword>
<feature type="domain" description="Aminoacyl-tRNA synthetase class Ia" evidence="11">
    <location>
        <begin position="396"/>
        <end position="610"/>
    </location>
</feature>
<dbReference type="GO" id="GO:0002161">
    <property type="term" value="F:aminoacyl-tRNA deacylase activity"/>
    <property type="evidence" value="ECO:0007669"/>
    <property type="project" value="InterPro"/>
</dbReference>
<reference evidence="15" key="1">
    <citation type="submission" date="2021-09" db="EMBL/GenBank/DDBJ databases">
        <authorList>
            <consortium name="AG Swart"/>
            <person name="Singh M."/>
            <person name="Singh A."/>
            <person name="Seah K."/>
            <person name="Emmerich C."/>
        </authorList>
    </citation>
    <scope>NUCLEOTIDE SEQUENCE</scope>
    <source>
        <strain evidence="15">ATCC30299</strain>
    </source>
</reference>
<dbReference type="InterPro" id="IPR013155">
    <property type="entry name" value="M/V/L/I-tRNA-synth_anticd-bd"/>
</dbReference>
<dbReference type="Gene3D" id="1.10.730.10">
    <property type="entry name" value="Isoleucyl-tRNA Synthetase, Domain 1"/>
    <property type="match status" value="2"/>
</dbReference>
<feature type="domain" description="Methionyl/Leucyl tRNA synthetase" evidence="13">
    <location>
        <begin position="40"/>
        <end position="173"/>
    </location>
</feature>
<evidence type="ECO:0000259" key="14">
    <source>
        <dbReference type="Pfam" id="PF13603"/>
    </source>
</evidence>
<keyword evidence="16" id="KW-1185">Reference proteome</keyword>
<evidence type="ECO:0000256" key="5">
    <source>
        <dbReference type="ARBA" id="ARBA00022840"/>
    </source>
</evidence>
<evidence type="ECO:0000313" key="16">
    <source>
        <dbReference type="Proteomes" id="UP001162131"/>
    </source>
</evidence>
<dbReference type="InterPro" id="IPR002302">
    <property type="entry name" value="Leu-tRNA-ligase"/>
</dbReference>
<dbReference type="GO" id="GO:0005524">
    <property type="term" value="F:ATP binding"/>
    <property type="evidence" value="ECO:0007669"/>
    <property type="project" value="UniProtKB-KW"/>
</dbReference>
<organism evidence="15 16">
    <name type="scientific">Blepharisma stoltei</name>
    <dbReference type="NCBI Taxonomy" id="1481888"/>
    <lineage>
        <taxon>Eukaryota</taxon>
        <taxon>Sar</taxon>
        <taxon>Alveolata</taxon>
        <taxon>Ciliophora</taxon>
        <taxon>Postciliodesmatophora</taxon>
        <taxon>Heterotrichea</taxon>
        <taxon>Heterotrichida</taxon>
        <taxon>Blepharismidae</taxon>
        <taxon>Blepharisma</taxon>
    </lineage>
</organism>
<dbReference type="InterPro" id="IPR009080">
    <property type="entry name" value="tRNAsynth_Ia_anticodon-bd"/>
</dbReference>